<dbReference type="GO" id="GO:0070628">
    <property type="term" value="F:proteasome binding"/>
    <property type="evidence" value="ECO:0007669"/>
    <property type="project" value="TreeGrafter"/>
</dbReference>
<keyword evidence="5" id="KW-0539">Nucleus</keyword>
<feature type="region of interest" description="Disordered" evidence="6">
    <location>
        <begin position="140"/>
        <end position="173"/>
    </location>
</feature>
<feature type="compositionally biased region" description="Basic and acidic residues" evidence="6">
    <location>
        <begin position="155"/>
        <end position="173"/>
    </location>
</feature>
<evidence type="ECO:0000259" key="7">
    <source>
        <dbReference type="PROSITE" id="PS51917"/>
    </source>
</evidence>
<evidence type="ECO:0000256" key="4">
    <source>
        <dbReference type="ARBA" id="ARBA00022942"/>
    </source>
</evidence>
<comment type="caution">
    <text evidence="8">The sequence shown here is derived from an EMBL/GenBank/DDBJ whole genome shotgun (WGS) entry which is preliminary data.</text>
</comment>
<dbReference type="GO" id="GO:0008541">
    <property type="term" value="C:proteasome regulatory particle, lid subcomplex"/>
    <property type="evidence" value="ECO:0007669"/>
    <property type="project" value="TreeGrafter"/>
</dbReference>
<reference evidence="8 9" key="1">
    <citation type="journal article" date="2023" name="Elife">
        <title>Identification of key yeast species and microbe-microbe interactions impacting larval growth of Drosophila in the wild.</title>
        <authorList>
            <person name="Mure A."/>
            <person name="Sugiura Y."/>
            <person name="Maeda R."/>
            <person name="Honda K."/>
            <person name="Sakurai N."/>
            <person name="Takahashi Y."/>
            <person name="Watada M."/>
            <person name="Katoh T."/>
            <person name="Gotoh A."/>
            <person name="Gotoh Y."/>
            <person name="Taniguchi I."/>
            <person name="Nakamura K."/>
            <person name="Hayashi T."/>
            <person name="Katayama T."/>
            <person name="Uemura T."/>
            <person name="Hattori Y."/>
        </authorList>
    </citation>
    <scope>NUCLEOTIDE SEQUENCE [LARGE SCALE GENOMIC DNA]</scope>
    <source>
        <strain evidence="8 9">KH-74</strain>
    </source>
</reference>
<dbReference type="GO" id="GO:0061133">
    <property type="term" value="F:endopeptidase activator activity"/>
    <property type="evidence" value="ECO:0007669"/>
    <property type="project" value="TreeGrafter"/>
</dbReference>
<dbReference type="Proteomes" id="UP001377567">
    <property type="component" value="Unassembled WGS sequence"/>
</dbReference>
<feature type="domain" description="Pru" evidence="7">
    <location>
        <begin position="6"/>
        <end position="137"/>
    </location>
</feature>
<keyword evidence="9" id="KW-1185">Reference proteome</keyword>
<dbReference type="Pfam" id="PF04683">
    <property type="entry name" value="Rpn13_ADRM1_Pru"/>
    <property type="match status" value="1"/>
</dbReference>
<gene>
    <name evidence="8" type="ORF">DAKH74_037010</name>
</gene>
<proteinExistence type="predicted"/>
<evidence type="ECO:0000256" key="2">
    <source>
        <dbReference type="ARBA" id="ARBA00004496"/>
    </source>
</evidence>
<name>A0AAV5RZP6_MAUHU</name>
<organism evidence="8 9">
    <name type="scientific">Maudiozyma humilis</name>
    <name type="common">Sour dough yeast</name>
    <name type="synonym">Kazachstania humilis</name>
    <dbReference type="NCBI Taxonomy" id="51915"/>
    <lineage>
        <taxon>Eukaryota</taxon>
        <taxon>Fungi</taxon>
        <taxon>Dikarya</taxon>
        <taxon>Ascomycota</taxon>
        <taxon>Saccharomycotina</taxon>
        <taxon>Saccharomycetes</taxon>
        <taxon>Saccharomycetales</taxon>
        <taxon>Saccharomycetaceae</taxon>
        <taxon>Maudiozyma</taxon>
    </lineage>
</organism>
<dbReference type="Gene3D" id="2.30.29.70">
    <property type="entry name" value="Proteasomal ubiquitin receptor Rpn13/ADRM1"/>
    <property type="match status" value="1"/>
</dbReference>
<dbReference type="EMBL" id="BTGD01000011">
    <property type="protein sequence ID" value="GMM57085.1"/>
    <property type="molecule type" value="Genomic_DNA"/>
</dbReference>
<keyword evidence="4 8" id="KW-0647">Proteasome</keyword>
<dbReference type="PROSITE" id="PS51917">
    <property type="entry name" value="PRU"/>
    <property type="match status" value="1"/>
</dbReference>
<sequence>MSVPSMVPDKAFKFRAGISEFDETTKVCTPLAVQGVVKVSPNAEGSDMGFWDFEWKPVEKRLASTYEPIQLILIPGETVWTQIKSATEGRVFALIFSSNQKYFFWMQERSKGTASPEELTAKDKDVMEKIDSILSAQIFDEDEDEMEVLEDADATGDHEPDTDMKEVEHPELA</sequence>
<dbReference type="GO" id="GO:0005737">
    <property type="term" value="C:cytoplasm"/>
    <property type="evidence" value="ECO:0007669"/>
    <property type="project" value="UniProtKB-SubCell"/>
</dbReference>
<protein>
    <submittedName>
        <fullName evidence="8">Proteasome regulatory particle lid subunit</fullName>
    </submittedName>
</protein>
<dbReference type="GO" id="GO:0005634">
    <property type="term" value="C:nucleus"/>
    <property type="evidence" value="ECO:0007669"/>
    <property type="project" value="UniProtKB-SubCell"/>
</dbReference>
<dbReference type="InterPro" id="IPR044868">
    <property type="entry name" value="Rpn13/ADRM1_Pru"/>
</dbReference>
<dbReference type="PANTHER" id="PTHR12225">
    <property type="entry name" value="ADHESION REGULATING MOLECULE 1 110 KDA CELL MEMBRANE GLYCOPROTEIN"/>
    <property type="match status" value="1"/>
</dbReference>
<evidence type="ECO:0000256" key="3">
    <source>
        <dbReference type="ARBA" id="ARBA00022490"/>
    </source>
</evidence>
<evidence type="ECO:0000313" key="9">
    <source>
        <dbReference type="Proteomes" id="UP001377567"/>
    </source>
</evidence>
<dbReference type="AlphaFoldDB" id="A0AAV5RZP6"/>
<evidence type="ECO:0000313" key="8">
    <source>
        <dbReference type="EMBL" id="GMM57085.1"/>
    </source>
</evidence>
<comment type="subcellular location">
    <subcellularLocation>
        <location evidence="2">Cytoplasm</location>
    </subcellularLocation>
    <subcellularLocation>
        <location evidence="1">Nucleus</location>
    </subcellularLocation>
</comment>
<evidence type="ECO:0000256" key="1">
    <source>
        <dbReference type="ARBA" id="ARBA00004123"/>
    </source>
</evidence>
<keyword evidence="3" id="KW-0963">Cytoplasm</keyword>
<accession>A0AAV5RZP6</accession>
<evidence type="ECO:0000256" key="6">
    <source>
        <dbReference type="SAM" id="MobiDB-lite"/>
    </source>
</evidence>
<feature type="compositionally biased region" description="Acidic residues" evidence="6">
    <location>
        <begin position="140"/>
        <end position="154"/>
    </location>
</feature>
<dbReference type="InterPro" id="IPR006773">
    <property type="entry name" value="Rpn13/ADRM1"/>
</dbReference>
<evidence type="ECO:0000256" key="5">
    <source>
        <dbReference type="ARBA" id="ARBA00023242"/>
    </source>
</evidence>
<dbReference type="PANTHER" id="PTHR12225:SF0">
    <property type="entry name" value="PROTEASOMAL UBIQUITIN RECEPTOR ADRM1"/>
    <property type="match status" value="1"/>
</dbReference>
<dbReference type="InterPro" id="IPR038633">
    <property type="entry name" value="Rpn13/ADRM1_Pru_sf"/>
</dbReference>